<keyword evidence="2" id="KW-0813">Transport</keyword>
<dbReference type="CDD" id="cd13603">
    <property type="entry name" value="PBP2_TRAP_Siap_TeaA_like"/>
    <property type="match status" value="1"/>
</dbReference>
<keyword evidence="3 4" id="KW-0732">Signal</keyword>
<accession>A0A5B0DU12</accession>
<dbReference type="NCBIfam" id="NF037995">
    <property type="entry name" value="TRAP_S1"/>
    <property type="match status" value="1"/>
</dbReference>
<evidence type="ECO:0000256" key="1">
    <source>
        <dbReference type="ARBA" id="ARBA00009023"/>
    </source>
</evidence>
<name>A0A5B0DU12_9HYPH</name>
<protein>
    <submittedName>
        <fullName evidence="5">TRAP transporter substrate-binding protein</fullName>
    </submittedName>
</protein>
<evidence type="ECO:0000256" key="4">
    <source>
        <dbReference type="SAM" id="SignalP"/>
    </source>
</evidence>
<comment type="caution">
    <text evidence="5">The sequence shown here is derived from an EMBL/GenBank/DDBJ whole genome shotgun (WGS) entry which is preliminary data.</text>
</comment>
<feature type="signal peptide" evidence="4">
    <location>
        <begin position="1"/>
        <end position="31"/>
    </location>
</feature>
<keyword evidence="6" id="KW-1185">Reference proteome</keyword>
<reference evidence="5 6" key="1">
    <citation type="submission" date="2019-08" db="EMBL/GenBank/DDBJ databases">
        <title>Aureimonas fodiniaquatilis sp. nov., isolated from a coal mine wastewater.</title>
        <authorList>
            <person name="Kim W."/>
        </authorList>
    </citation>
    <scope>NUCLEOTIDE SEQUENCE [LARGE SCALE GENOMIC DNA]</scope>
    <source>
        <strain evidence="5 6">CAU 1482</strain>
    </source>
</reference>
<dbReference type="Proteomes" id="UP000324738">
    <property type="component" value="Unassembled WGS sequence"/>
</dbReference>
<comment type="similarity">
    <text evidence="1">Belongs to the bacterial solute-binding protein 7 family.</text>
</comment>
<dbReference type="OrthoDB" id="9803763at2"/>
<dbReference type="InterPro" id="IPR038404">
    <property type="entry name" value="TRAP_DctP_sf"/>
</dbReference>
<dbReference type="GO" id="GO:0055085">
    <property type="term" value="P:transmembrane transport"/>
    <property type="evidence" value="ECO:0007669"/>
    <property type="project" value="InterPro"/>
</dbReference>
<dbReference type="PANTHER" id="PTHR33376:SF7">
    <property type="entry name" value="C4-DICARBOXYLATE-BINDING PROTEIN DCTB"/>
    <property type="match status" value="1"/>
</dbReference>
<dbReference type="PANTHER" id="PTHR33376">
    <property type="match status" value="1"/>
</dbReference>
<dbReference type="Gene3D" id="3.40.190.170">
    <property type="entry name" value="Bacterial extracellular solute-binding protein, family 7"/>
    <property type="match status" value="1"/>
</dbReference>
<dbReference type="Pfam" id="PF03480">
    <property type="entry name" value="DctP"/>
    <property type="match status" value="1"/>
</dbReference>
<dbReference type="AlphaFoldDB" id="A0A5B0DU12"/>
<dbReference type="InterPro" id="IPR018389">
    <property type="entry name" value="DctP_fam"/>
</dbReference>
<dbReference type="EMBL" id="VTWH01000003">
    <property type="protein sequence ID" value="KAA0969492.1"/>
    <property type="molecule type" value="Genomic_DNA"/>
</dbReference>
<sequence>MKHSIFSKVTRNSLTALAFTLAGALPVSALAADYTLKLSMPTINDMQFEWSQMFKEELEAASENRIEVQIYPANQLGPIASVIEGLQLGSIEATITPAEFYVGVDKRYQAPAVPGLFTSMEDAREKLDAPEARDALLAVGVDKGLRGIAAVVYGPQVVISRMKTDNIAGLAAQKIRVLSSETEIGTINSLGASAVPMPLNEVPAALQQGALDGASTVLDVFISLKSYDVAPTAVPTELWYTISLATVSDIWFQSLPEDLQQAVLASAQSAEERMFARQLERQATNNALWTENGGVIVELSDEEQAKAQESAAVVAETFLSANPDIRELYDLIKGSN</sequence>
<gene>
    <name evidence="5" type="ORF">FPY71_13210</name>
</gene>
<evidence type="ECO:0000256" key="2">
    <source>
        <dbReference type="ARBA" id="ARBA00022448"/>
    </source>
</evidence>
<evidence type="ECO:0000313" key="6">
    <source>
        <dbReference type="Proteomes" id="UP000324738"/>
    </source>
</evidence>
<organism evidence="5 6">
    <name type="scientific">Aureimonas fodinaquatilis</name>
    <dbReference type="NCBI Taxonomy" id="2565783"/>
    <lineage>
        <taxon>Bacteria</taxon>
        <taxon>Pseudomonadati</taxon>
        <taxon>Pseudomonadota</taxon>
        <taxon>Alphaproteobacteria</taxon>
        <taxon>Hyphomicrobiales</taxon>
        <taxon>Aurantimonadaceae</taxon>
        <taxon>Aureimonas</taxon>
    </lineage>
</organism>
<dbReference type="RefSeq" id="WP_149300777.1">
    <property type="nucleotide sequence ID" value="NZ_VTWH01000003.1"/>
</dbReference>
<proteinExistence type="inferred from homology"/>
<feature type="chain" id="PRO_5022929668" evidence="4">
    <location>
        <begin position="32"/>
        <end position="336"/>
    </location>
</feature>
<evidence type="ECO:0000313" key="5">
    <source>
        <dbReference type="EMBL" id="KAA0969492.1"/>
    </source>
</evidence>
<evidence type="ECO:0000256" key="3">
    <source>
        <dbReference type="ARBA" id="ARBA00022729"/>
    </source>
</evidence>